<protein>
    <submittedName>
        <fullName evidence="2">Uncharacterized protein</fullName>
    </submittedName>
</protein>
<dbReference type="Proteomes" id="UP001391051">
    <property type="component" value="Unassembled WGS sequence"/>
</dbReference>
<evidence type="ECO:0000313" key="2">
    <source>
        <dbReference type="EMBL" id="KAK7940857.1"/>
    </source>
</evidence>
<comment type="caution">
    <text evidence="2">The sequence shown here is derived from an EMBL/GenBank/DDBJ whole genome shotgun (WGS) entry which is preliminary data.</text>
</comment>
<gene>
    <name evidence="2" type="ORF">PG986_013244</name>
</gene>
<evidence type="ECO:0000313" key="3">
    <source>
        <dbReference type="Proteomes" id="UP001391051"/>
    </source>
</evidence>
<accession>A0ABR1PV07</accession>
<dbReference type="GeneID" id="92082528"/>
<dbReference type="EMBL" id="JAQQWE010000009">
    <property type="protein sequence ID" value="KAK7940857.1"/>
    <property type="molecule type" value="Genomic_DNA"/>
</dbReference>
<feature type="compositionally biased region" description="Basic and acidic residues" evidence="1">
    <location>
        <begin position="58"/>
        <end position="77"/>
    </location>
</feature>
<sequence length="85" mass="9094">MLLESRPKTQTAFPVLRDVVVSHGSGSFIGWIAPQMAGFTGLAGLGKARGMATGAEQSKAEQSRAEQSRAEQSRAERLTSLTLLY</sequence>
<feature type="region of interest" description="Disordered" evidence="1">
    <location>
        <begin position="53"/>
        <end position="85"/>
    </location>
</feature>
<reference evidence="2 3" key="1">
    <citation type="submission" date="2023-01" db="EMBL/GenBank/DDBJ databases">
        <title>Analysis of 21 Apiospora genomes using comparative genomics revels a genus with tremendous synthesis potential of carbohydrate active enzymes and secondary metabolites.</title>
        <authorList>
            <person name="Sorensen T."/>
        </authorList>
    </citation>
    <scope>NUCLEOTIDE SEQUENCE [LARGE SCALE GENOMIC DNA]</scope>
    <source>
        <strain evidence="2 3">CBS 24483</strain>
    </source>
</reference>
<evidence type="ECO:0000256" key="1">
    <source>
        <dbReference type="SAM" id="MobiDB-lite"/>
    </source>
</evidence>
<proteinExistence type="predicted"/>
<keyword evidence="3" id="KW-1185">Reference proteome</keyword>
<dbReference type="RefSeq" id="XP_066693609.1">
    <property type="nucleotide sequence ID" value="XM_066849466.1"/>
</dbReference>
<name>A0ABR1PV07_9PEZI</name>
<organism evidence="2 3">
    <name type="scientific">Apiospora aurea</name>
    <dbReference type="NCBI Taxonomy" id="335848"/>
    <lineage>
        <taxon>Eukaryota</taxon>
        <taxon>Fungi</taxon>
        <taxon>Dikarya</taxon>
        <taxon>Ascomycota</taxon>
        <taxon>Pezizomycotina</taxon>
        <taxon>Sordariomycetes</taxon>
        <taxon>Xylariomycetidae</taxon>
        <taxon>Amphisphaeriales</taxon>
        <taxon>Apiosporaceae</taxon>
        <taxon>Apiospora</taxon>
    </lineage>
</organism>